<sequence>MGRHSSNPAARSMPKIVMPLVASAAAIALIAGGGAFVVKSGVFAAIGEQAAVGGGGECADGRTELSVIAAPSIAGVLDDIASAYDEAGCTDTEVTAQGSADTAAVFAAGGEVPADVWVPDGSVWVDRMNSIATSLGRDAVAVEVGSPVASSPVVFAAPAARAGDFGDVSLSWASVLGADLPALLPDPESSAASLAGLTALSAHTDQSDPRPFNAAMIALGKSIPASPEAAFGSVFAAAEPTVAIASEQEVVEFNGDENTDQLVAVFPTDGTVSVSYPFVRVGDVAADGDRAAAVSGLEQALRGAADRLTEAGFRDGEGNGVVSAPGVLATSKPAPAVEDGAAQLGILRAWGVLTLRSRLLAVIDVSGSMEEPASNGLRRIDVFQQAAMGAVSKFSGEVELGVWLFSTGRNGDLDYEDVVPIAPLADSAHTQQIGALVQSLPSRLGGGTGLYDTTYAAVQRVRESYDPTKINAVLLITDGKNEDDTDGLSLEQLLADLQQLQADDPTKQVPVIMIGFGPDTDMDAMTQIAKSTGGAAYLAEQPEDLGTVLVDALSQRTCRPDCG</sequence>
<organism evidence="2 3">
    <name type="scientific">Agromyces seonyuensis</name>
    <dbReference type="NCBI Taxonomy" id="2662446"/>
    <lineage>
        <taxon>Bacteria</taxon>
        <taxon>Bacillati</taxon>
        <taxon>Actinomycetota</taxon>
        <taxon>Actinomycetes</taxon>
        <taxon>Micrococcales</taxon>
        <taxon>Microbacteriaceae</taxon>
        <taxon>Agromyces</taxon>
    </lineage>
</organism>
<dbReference type="EMBL" id="WSTA01000020">
    <property type="protein sequence ID" value="MWB98153.1"/>
    <property type="molecule type" value="Genomic_DNA"/>
</dbReference>
<dbReference type="Gene3D" id="3.40.50.410">
    <property type="entry name" value="von Willebrand factor, type A domain"/>
    <property type="match status" value="1"/>
</dbReference>
<dbReference type="SUPFAM" id="SSF53850">
    <property type="entry name" value="Periplasmic binding protein-like II"/>
    <property type="match status" value="1"/>
</dbReference>
<protein>
    <submittedName>
        <fullName evidence="2">Solute-binding protein</fullName>
    </submittedName>
</protein>
<gene>
    <name evidence="2" type="ORF">GB864_06275</name>
</gene>
<dbReference type="Proteomes" id="UP000438182">
    <property type="component" value="Unassembled WGS sequence"/>
</dbReference>
<dbReference type="PANTHER" id="PTHR10579">
    <property type="entry name" value="CALCIUM-ACTIVATED CHLORIDE CHANNEL REGULATOR"/>
    <property type="match status" value="1"/>
</dbReference>
<proteinExistence type="predicted"/>
<name>A0A6I4NV79_9MICO</name>
<evidence type="ECO:0000313" key="2">
    <source>
        <dbReference type="EMBL" id="MWB98153.1"/>
    </source>
</evidence>
<evidence type="ECO:0000313" key="3">
    <source>
        <dbReference type="Proteomes" id="UP000438182"/>
    </source>
</evidence>
<dbReference type="RefSeq" id="WP_160423493.1">
    <property type="nucleotide sequence ID" value="NZ_WSTA01000020.1"/>
</dbReference>
<dbReference type="InterPro" id="IPR002035">
    <property type="entry name" value="VWF_A"/>
</dbReference>
<comment type="caution">
    <text evidence="2">The sequence shown here is derived from an EMBL/GenBank/DDBJ whole genome shotgun (WGS) entry which is preliminary data.</text>
</comment>
<dbReference type="PANTHER" id="PTHR10579:SF43">
    <property type="entry name" value="ZINC FINGER (C3HC4-TYPE RING FINGER) FAMILY PROTEIN"/>
    <property type="match status" value="1"/>
</dbReference>
<dbReference type="SMART" id="SM00327">
    <property type="entry name" value="VWA"/>
    <property type="match status" value="1"/>
</dbReference>
<dbReference type="InterPro" id="IPR051266">
    <property type="entry name" value="CLCR"/>
</dbReference>
<dbReference type="SUPFAM" id="SSF53300">
    <property type="entry name" value="vWA-like"/>
    <property type="match status" value="1"/>
</dbReference>
<accession>A0A6I4NV79</accession>
<dbReference type="Pfam" id="PF13531">
    <property type="entry name" value="SBP_bac_11"/>
    <property type="match status" value="1"/>
</dbReference>
<evidence type="ECO:0000259" key="1">
    <source>
        <dbReference type="PROSITE" id="PS50234"/>
    </source>
</evidence>
<dbReference type="AlphaFoldDB" id="A0A6I4NV79"/>
<dbReference type="Pfam" id="PF00092">
    <property type="entry name" value="VWA"/>
    <property type="match status" value="1"/>
</dbReference>
<dbReference type="InterPro" id="IPR036465">
    <property type="entry name" value="vWFA_dom_sf"/>
</dbReference>
<keyword evidence="3" id="KW-1185">Reference proteome</keyword>
<reference evidence="2 3" key="1">
    <citation type="submission" date="2019-12" db="EMBL/GenBank/DDBJ databases">
        <authorList>
            <person name="Kim Y.S."/>
        </authorList>
    </citation>
    <scope>NUCLEOTIDE SEQUENCE [LARGE SCALE GENOMIC DNA]</scope>
    <source>
        <strain evidence="2 3">MMS17-SY077</strain>
    </source>
</reference>
<dbReference type="PROSITE" id="PS50234">
    <property type="entry name" value="VWFA"/>
    <property type="match status" value="1"/>
</dbReference>
<feature type="domain" description="VWFA" evidence="1">
    <location>
        <begin position="358"/>
        <end position="553"/>
    </location>
</feature>